<gene>
    <name evidence="1" type="ORF">JAZ07_00995</name>
</gene>
<dbReference type="Proteomes" id="UP000886667">
    <property type="component" value="Unassembled WGS sequence"/>
</dbReference>
<protein>
    <submittedName>
        <fullName evidence="1">Uncharacterized protein</fullName>
    </submittedName>
</protein>
<reference evidence="1" key="1">
    <citation type="journal article" date="2021" name="Proc. Natl. Acad. Sci. U.S.A.">
        <title>Global biogeography of chemosynthetic symbionts reveals both localized and globally distributed symbiont groups. .</title>
        <authorList>
            <person name="Osvatic J.T."/>
            <person name="Wilkins L.G.E."/>
            <person name="Leibrecht L."/>
            <person name="Leray M."/>
            <person name="Zauner S."/>
            <person name="Polzin J."/>
            <person name="Camacho Y."/>
            <person name="Gros O."/>
            <person name="van Gils J.A."/>
            <person name="Eisen J.A."/>
            <person name="Petersen J.M."/>
            <person name="Yuen B."/>
        </authorList>
    </citation>
    <scope>NUCLEOTIDE SEQUENCE</scope>
    <source>
        <strain evidence="1">MAGclacostrist064TRANS</strain>
    </source>
</reference>
<name>A0A9E4N2K9_9GAMM</name>
<accession>A0A9E4N2K9</accession>
<proteinExistence type="predicted"/>
<dbReference type="EMBL" id="JAEPCM010000016">
    <property type="protein sequence ID" value="MCG7944902.1"/>
    <property type="molecule type" value="Genomic_DNA"/>
</dbReference>
<dbReference type="AlphaFoldDB" id="A0A9E4N2K9"/>
<evidence type="ECO:0000313" key="2">
    <source>
        <dbReference type="Proteomes" id="UP000886667"/>
    </source>
</evidence>
<evidence type="ECO:0000313" key="1">
    <source>
        <dbReference type="EMBL" id="MCG7944902.1"/>
    </source>
</evidence>
<sequence length="200" mass="22599">MVGYRFYGSPRDYFTAPVKKISSRAYQTPRMVKGQTPYVVSGIVTEFISKNLKQEQLSGLRIRDVADILIQQCIDATNNDIMFVFHCNEIAKDLSCIYPDLISPLSECYVGRGAVYGLEAMKGKLPSSIPLRGKGTIKWTNDNAHTIRELQFGDWSFCDIEHALCEYGKYRRVVVTGKGAKKRPPKNISYDLFGNLIVDK</sequence>
<organism evidence="1 2">
    <name type="scientific">Candidatus Thiodiazotropha taylori</name>
    <dbReference type="NCBI Taxonomy" id="2792791"/>
    <lineage>
        <taxon>Bacteria</taxon>
        <taxon>Pseudomonadati</taxon>
        <taxon>Pseudomonadota</taxon>
        <taxon>Gammaproteobacteria</taxon>
        <taxon>Chromatiales</taxon>
        <taxon>Sedimenticolaceae</taxon>
        <taxon>Candidatus Thiodiazotropha</taxon>
    </lineage>
</organism>
<comment type="caution">
    <text evidence="1">The sequence shown here is derived from an EMBL/GenBank/DDBJ whole genome shotgun (WGS) entry which is preliminary data.</text>
</comment>